<feature type="transmembrane region" description="Helical" evidence="9">
    <location>
        <begin position="236"/>
        <end position="254"/>
    </location>
</feature>
<evidence type="ECO:0000256" key="9">
    <source>
        <dbReference type="SAM" id="Phobius"/>
    </source>
</evidence>
<dbReference type="InterPro" id="IPR011527">
    <property type="entry name" value="ABC1_TM_dom"/>
</dbReference>
<dbReference type="Gene3D" id="3.40.50.300">
    <property type="entry name" value="P-loop containing nucleotide triphosphate hydrolases"/>
    <property type="match status" value="1"/>
</dbReference>
<feature type="transmembrane region" description="Helical" evidence="9">
    <location>
        <begin position="381"/>
        <end position="399"/>
    </location>
</feature>
<sequence length="788" mass="90300">MMLNIRGPKLIVTEVTLLFVGYYVLLLTHSIKEAQRRQKPVRFSRRPRFGKEPRRLSMKWSIGILCTLYLDVFIALANYISSGSTVAKPVIVSYILLILFWTIVIVNLNDSSKLSRQASSFFSAYRVHLLYAWFVGLVFEFIYLSRSRKFYDYYNGLLYATRFLRVLLYLTGLIVYIAKRRHVHQESIITEEEDVGIEENLESRTRLKPDKSSSLFTYLLSFRIFLPMLWPSKNFLLQVHFVACILLLLAGRWFNVLAPRQLGIITDKLSENLGAIPWVEIILYVFYRFCQGNMGLLGSLRSYLWIPVSQYTYKSLSTRALAHVLNLSLDFHLNKKGGEVLAALSRGGSVNTFTEQVVFQITPVMFDMVIAMVYFLLQFDIYFSIIVLIMTLLYCYTTVKITAWRTRARREMVNSWRESYAVQNDSIMNYETVKHFDADDYENNRYESAVDDYLRHEWRVSSSLSVINIVQGSILTLGLTATSILSAYRIIYGTDKVGDFVVLLTYMIQLQGPLNFFGTYYRAIQNSLIDAERLLELFNEKPTIQDSPDCKELQVSNGKVEFSNVSFAYDARKPVLKNVEESQPIMRLILRFYDVQSGQILIDDQDIRDVSLSSLRSSIGVVPQDTTLFNDTIMYNIRYAKPDATDDEVRKAAEAAQIHDNIIKFPEGYKTRVGERGLKLSGGEKQRIAVARTLLKNPPIILLDEATSALDTATERQVQASLSHLAKGRTVLVIAHRLSTITSADQILCIANGSIVEQGTHDELLKKENGMYKNMWFQQVASEKADNN</sequence>
<proteinExistence type="predicted"/>
<dbReference type="PANTHER" id="PTHR24221:SF651">
    <property type="entry name" value="HEAVY METAL TOLERANCE PROTEIN"/>
    <property type="match status" value="1"/>
</dbReference>
<dbReference type="GO" id="GO:0005524">
    <property type="term" value="F:ATP binding"/>
    <property type="evidence" value="ECO:0007669"/>
    <property type="project" value="UniProtKB-KW"/>
</dbReference>
<dbReference type="InterPro" id="IPR003439">
    <property type="entry name" value="ABC_transporter-like_ATP-bd"/>
</dbReference>
<keyword evidence="4 9" id="KW-0812">Transmembrane</keyword>
<dbReference type="InterPro" id="IPR039421">
    <property type="entry name" value="Type_1_exporter"/>
</dbReference>
<keyword evidence="3" id="KW-1003">Cell membrane</keyword>
<feature type="transmembrane region" description="Helical" evidence="9">
    <location>
        <begin position="12"/>
        <end position="31"/>
    </location>
</feature>
<evidence type="ECO:0000313" key="13">
    <source>
        <dbReference type="JaponicusDB" id="SJAG_03497"/>
    </source>
</evidence>
<dbReference type="OrthoDB" id="6500128at2759"/>
<dbReference type="SUPFAM" id="SSF52540">
    <property type="entry name" value="P-loop containing nucleoside triphosphate hydrolases"/>
    <property type="match status" value="1"/>
</dbReference>
<dbReference type="OMA" id="WRANMRR"/>
<dbReference type="GO" id="GO:0005774">
    <property type="term" value="C:vacuolar membrane"/>
    <property type="evidence" value="ECO:0000318"/>
    <property type="project" value="GO_Central"/>
</dbReference>
<dbReference type="GO" id="GO:0071996">
    <property type="term" value="P:glutathione transmembrane import into vacuole"/>
    <property type="evidence" value="ECO:0007669"/>
    <property type="project" value="EnsemblFungi"/>
</dbReference>
<dbReference type="InterPro" id="IPR027417">
    <property type="entry name" value="P-loop_NTPase"/>
</dbReference>
<keyword evidence="5" id="KW-0547">Nucleotide-binding</keyword>
<dbReference type="VEuPathDB" id="FungiDB:SJAG_03497"/>
<organism evidence="12 14">
    <name type="scientific">Schizosaccharomyces japonicus (strain yFS275 / FY16936)</name>
    <name type="common">Fission yeast</name>
    <dbReference type="NCBI Taxonomy" id="402676"/>
    <lineage>
        <taxon>Eukaryota</taxon>
        <taxon>Fungi</taxon>
        <taxon>Dikarya</taxon>
        <taxon>Ascomycota</taxon>
        <taxon>Taphrinomycotina</taxon>
        <taxon>Schizosaccharomycetes</taxon>
        <taxon>Schizosaccharomycetales</taxon>
        <taxon>Schizosaccharomycetaceae</taxon>
        <taxon>Schizosaccharomyces</taxon>
    </lineage>
</organism>
<gene>
    <name evidence="13" type="primary">hmt1</name>
    <name evidence="12" type="ORF">SJAG_03497</name>
</gene>
<comment type="subcellular location">
    <subcellularLocation>
        <location evidence="1">Cell membrane</location>
        <topology evidence="1">Multi-pass membrane protein</topology>
    </subcellularLocation>
</comment>
<dbReference type="InterPro" id="IPR036640">
    <property type="entry name" value="ABC1_TM_sf"/>
</dbReference>
<dbReference type="GO" id="GO:0042626">
    <property type="term" value="F:ATPase-coupled transmembrane transporter activity"/>
    <property type="evidence" value="ECO:0000318"/>
    <property type="project" value="GO_Central"/>
</dbReference>
<keyword evidence="6 12" id="KW-0067">ATP-binding</keyword>
<dbReference type="EMBL" id="KE651167">
    <property type="protein sequence ID" value="EEB08348.2"/>
    <property type="molecule type" value="Genomic_DNA"/>
</dbReference>
<dbReference type="GO" id="GO:0044604">
    <property type="term" value="F:ABC-type phytochelatin transporter activity"/>
    <property type="evidence" value="ECO:0007669"/>
    <property type="project" value="EnsemblFungi"/>
</dbReference>
<dbReference type="FunFam" id="1.20.1560.10:FF:000050">
    <property type="entry name" value="Vacuolar ABC heavy metal transporter (Hmt1)"/>
    <property type="match status" value="1"/>
</dbReference>
<dbReference type="GO" id="GO:0000329">
    <property type="term" value="C:fungal-type vacuole membrane"/>
    <property type="evidence" value="ECO:0007669"/>
    <property type="project" value="EnsemblFungi"/>
</dbReference>
<dbReference type="GO" id="GO:0016887">
    <property type="term" value="F:ATP hydrolysis activity"/>
    <property type="evidence" value="ECO:0007669"/>
    <property type="project" value="InterPro"/>
</dbReference>
<dbReference type="FunFam" id="3.40.50.300:FF:000221">
    <property type="entry name" value="Multidrug ABC transporter ATP-binding protein"/>
    <property type="match status" value="1"/>
</dbReference>
<evidence type="ECO:0000256" key="3">
    <source>
        <dbReference type="ARBA" id="ARBA00022475"/>
    </source>
</evidence>
<dbReference type="GO" id="GO:0098849">
    <property type="term" value="P:cellular detoxification of cadmium ion"/>
    <property type="evidence" value="ECO:0007669"/>
    <property type="project" value="EnsemblFungi"/>
</dbReference>
<dbReference type="PROSITE" id="PS00211">
    <property type="entry name" value="ABC_TRANSPORTER_1"/>
    <property type="match status" value="1"/>
</dbReference>
<dbReference type="Pfam" id="PF00664">
    <property type="entry name" value="ABC_membrane"/>
    <property type="match status" value="1"/>
</dbReference>
<dbReference type="GO" id="GO:0036246">
    <property type="term" value="P:phytochelatin 2 import into vacuole"/>
    <property type="evidence" value="ECO:0007669"/>
    <property type="project" value="EnsemblFungi"/>
</dbReference>
<dbReference type="JaponicusDB" id="SJAG_03497">
    <property type="gene designation" value="hmt1"/>
</dbReference>
<feature type="transmembrane region" description="Helical" evidence="9">
    <location>
        <begin position="60"/>
        <end position="80"/>
    </location>
</feature>
<feature type="transmembrane region" description="Helical" evidence="9">
    <location>
        <begin position="157"/>
        <end position="178"/>
    </location>
</feature>
<evidence type="ECO:0000256" key="4">
    <source>
        <dbReference type="ARBA" id="ARBA00022692"/>
    </source>
</evidence>
<keyword evidence="14" id="KW-1185">Reference proteome</keyword>
<evidence type="ECO:0000256" key="6">
    <source>
        <dbReference type="ARBA" id="ARBA00022840"/>
    </source>
</evidence>
<feature type="transmembrane region" description="Helical" evidence="9">
    <location>
        <begin position="86"/>
        <end position="108"/>
    </location>
</feature>
<dbReference type="Gene3D" id="1.20.1560.10">
    <property type="entry name" value="ABC transporter type 1, transmembrane domain"/>
    <property type="match status" value="1"/>
</dbReference>
<dbReference type="PROSITE" id="PS50929">
    <property type="entry name" value="ABC_TM1F"/>
    <property type="match status" value="1"/>
</dbReference>
<dbReference type="HOGENOM" id="CLU_000604_84_1_1"/>
<accession>B6K4E1</accession>
<dbReference type="GO" id="GO:0036249">
    <property type="term" value="P:cadmium ion import into vacuole"/>
    <property type="evidence" value="ECO:0007669"/>
    <property type="project" value="EnsemblFungi"/>
</dbReference>
<evidence type="ECO:0000256" key="2">
    <source>
        <dbReference type="ARBA" id="ARBA00022448"/>
    </source>
</evidence>
<evidence type="ECO:0000256" key="1">
    <source>
        <dbReference type="ARBA" id="ARBA00004651"/>
    </source>
</evidence>
<evidence type="ECO:0000259" key="11">
    <source>
        <dbReference type="PROSITE" id="PS50929"/>
    </source>
</evidence>
<dbReference type="PANTHER" id="PTHR24221">
    <property type="entry name" value="ATP-BINDING CASSETTE SUB-FAMILY B"/>
    <property type="match status" value="1"/>
</dbReference>
<dbReference type="GeneID" id="7051692"/>
<keyword evidence="2" id="KW-0813">Transport</keyword>
<protein>
    <submittedName>
        <fullName evidence="12">ATP-binding cassette-type vacuolar membrane transporter Hmt1</fullName>
    </submittedName>
</protein>
<dbReference type="eggNOG" id="KOG0056">
    <property type="taxonomic scope" value="Eukaryota"/>
</dbReference>
<feature type="domain" description="ABC transmembrane type-1" evidence="11">
    <location>
        <begin position="242"/>
        <end position="526"/>
    </location>
</feature>
<feature type="transmembrane region" description="Helical" evidence="9">
    <location>
        <begin position="129"/>
        <end position="145"/>
    </location>
</feature>
<dbReference type="Pfam" id="PF00005">
    <property type="entry name" value="ABC_tran"/>
    <property type="match status" value="1"/>
</dbReference>
<dbReference type="SUPFAM" id="SSF90123">
    <property type="entry name" value="ABC transporter transmembrane region"/>
    <property type="match status" value="1"/>
</dbReference>
<evidence type="ECO:0000256" key="5">
    <source>
        <dbReference type="ARBA" id="ARBA00022741"/>
    </source>
</evidence>
<dbReference type="GO" id="GO:0005886">
    <property type="term" value="C:plasma membrane"/>
    <property type="evidence" value="ECO:0007669"/>
    <property type="project" value="UniProtKB-SubCell"/>
</dbReference>
<dbReference type="CDD" id="cd18583">
    <property type="entry name" value="ABC_6TM_HMT1"/>
    <property type="match status" value="1"/>
</dbReference>
<evidence type="ECO:0000313" key="12">
    <source>
        <dbReference type="EMBL" id="EEB08348.2"/>
    </source>
</evidence>
<keyword evidence="8 9" id="KW-0472">Membrane</keyword>
<evidence type="ECO:0000259" key="10">
    <source>
        <dbReference type="PROSITE" id="PS50893"/>
    </source>
</evidence>
<name>B6K4E1_SCHJY</name>
<dbReference type="Proteomes" id="UP000001744">
    <property type="component" value="Unassembled WGS sequence"/>
</dbReference>
<keyword evidence="7 9" id="KW-1133">Transmembrane helix</keyword>
<feature type="domain" description="ABC transporter" evidence="10">
    <location>
        <begin position="532"/>
        <end position="777"/>
    </location>
</feature>
<evidence type="ECO:0000256" key="8">
    <source>
        <dbReference type="ARBA" id="ARBA00023136"/>
    </source>
</evidence>
<dbReference type="AlphaFoldDB" id="B6K4E1"/>
<dbReference type="STRING" id="402676.B6K4E1"/>
<feature type="transmembrane region" description="Helical" evidence="9">
    <location>
        <begin position="357"/>
        <end position="375"/>
    </location>
</feature>
<reference evidence="12 14" key="1">
    <citation type="journal article" date="2011" name="Science">
        <title>Comparative functional genomics of the fission yeasts.</title>
        <authorList>
            <person name="Rhind N."/>
            <person name="Chen Z."/>
            <person name="Yassour M."/>
            <person name="Thompson D.A."/>
            <person name="Haas B.J."/>
            <person name="Habib N."/>
            <person name="Wapinski I."/>
            <person name="Roy S."/>
            <person name="Lin M.F."/>
            <person name="Heiman D.I."/>
            <person name="Young S.K."/>
            <person name="Furuya K."/>
            <person name="Guo Y."/>
            <person name="Pidoux A."/>
            <person name="Chen H.M."/>
            <person name="Robbertse B."/>
            <person name="Goldberg J.M."/>
            <person name="Aoki K."/>
            <person name="Bayne E.H."/>
            <person name="Berlin A.M."/>
            <person name="Desjardins C.A."/>
            <person name="Dobbs E."/>
            <person name="Dukaj L."/>
            <person name="Fan L."/>
            <person name="FitzGerald M.G."/>
            <person name="French C."/>
            <person name="Gujja S."/>
            <person name="Hansen K."/>
            <person name="Keifenheim D."/>
            <person name="Levin J.Z."/>
            <person name="Mosher R.A."/>
            <person name="Mueller C.A."/>
            <person name="Pfiffner J."/>
            <person name="Priest M."/>
            <person name="Russ C."/>
            <person name="Smialowska A."/>
            <person name="Swoboda P."/>
            <person name="Sykes S.M."/>
            <person name="Vaughn M."/>
            <person name="Vengrova S."/>
            <person name="Yoder R."/>
            <person name="Zeng Q."/>
            <person name="Allshire R."/>
            <person name="Baulcombe D."/>
            <person name="Birren B.W."/>
            <person name="Brown W."/>
            <person name="Ekwall K."/>
            <person name="Kellis M."/>
            <person name="Leatherwood J."/>
            <person name="Levin H."/>
            <person name="Margalit H."/>
            <person name="Martienssen R."/>
            <person name="Nieduszynski C.A."/>
            <person name="Spatafora J.W."/>
            <person name="Friedman N."/>
            <person name="Dalgaard J.Z."/>
            <person name="Baumann P."/>
            <person name="Niki H."/>
            <person name="Regev A."/>
            <person name="Nusbaum C."/>
        </authorList>
    </citation>
    <scope>NUCLEOTIDE SEQUENCE [LARGE SCALE GENOMIC DNA]</scope>
    <source>
        <strain evidence="14">yFS275 / FY16936</strain>
    </source>
</reference>
<dbReference type="GO" id="GO:0055085">
    <property type="term" value="P:transmembrane transport"/>
    <property type="evidence" value="ECO:0000318"/>
    <property type="project" value="GO_Central"/>
</dbReference>
<dbReference type="RefSeq" id="XP_002174641.2">
    <property type="nucleotide sequence ID" value="XM_002174605.2"/>
</dbReference>
<dbReference type="PROSITE" id="PS50893">
    <property type="entry name" value="ABC_TRANSPORTER_2"/>
    <property type="match status" value="1"/>
</dbReference>
<dbReference type="InterPro" id="IPR017871">
    <property type="entry name" value="ABC_transporter-like_CS"/>
</dbReference>
<evidence type="ECO:0000256" key="7">
    <source>
        <dbReference type="ARBA" id="ARBA00022989"/>
    </source>
</evidence>
<feature type="transmembrane region" description="Helical" evidence="9">
    <location>
        <begin position="213"/>
        <end position="230"/>
    </location>
</feature>
<evidence type="ECO:0000313" key="14">
    <source>
        <dbReference type="Proteomes" id="UP000001744"/>
    </source>
</evidence>